<dbReference type="EMBL" id="MDHN01000029">
    <property type="protein sequence ID" value="OFC70504.1"/>
    <property type="molecule type" value="Genomic_DNA"/>
</dbReference>
<feature type="signal peptide" evidence="1">
    <location>
        <begin position="1"/>
        <end position="18"/>
    </location>
</feature>
<evidence type="ECO:0000256" key="1">
    <source>
        <dbReference type="SAM" id="SignalP"/>
    </source>
</evidence>
<organism evidence="2 3">
    <name type="scientific">Alteromonas confluentis</name>
    <dbReference type="NCBI Taxonomy" id="1656094"/>
    <lineage>
        <taxon>Bacteria</taxon>
        <taxon>Pseudomonadati</taxon>
        <taxon>Pseudomonadota</taxon>
        <taxon>Gammaproteobacteria</taxon>
        <taxon>Alteromonadales</taxon>
        <taxon>Alteromonadaceae</taxon>
        <taxon>Alteromonas/Salinimonas group</taxon>
        <taxon>Alteromonas</taxon>
    </lineage>
</organism>
<evidence type="ECO:0008006" key="4">
    <source>
        <dbReference type="Google" id="ProtNLM"/>
    </source>
</evidence>
<gene>
    <name evidence="2" type="ORF">BFC18_14890</name>
</gene>
<dbReference type="AlphaFoldDB" id="A0A1E7ZAQ7"/>
<keyword evidence="1" id="KW-0732">Signal</keyword>
<protein>
    <recommendedName>
        <fullName evidence="4">PBP domain-containing protein</fullName>
    </recommendedName>
</protein>
<keyword evidence="3" id="KW-1185">Reference proteome</keyword>
<feature type="chain" id="PRO_5009209599" description="PBP domain-containing protein" evidence="1">
    <location>
        <begin position="19"/>
        <end position="137"/>
    </location>
</feature>
<evidence type="ECO:0000313" key="2">
    <source>
        <dbReference type="EMBL" id="OFC70504.1"/>
    </source>
</evidence>
<evidence type="ECO:0000313" key="3">
    <source>
        <dbReference type="Proteomes" id="UP000175691"/>
    </source>
</evidence>
<dbReference type="SUPFAM" id="SSF53850">
    <property type="entry name" value="Periplasmic binding protein-like II"/>
    <property type="match status" value="1"/>
</dbReference>
<comment type="caution">
    <text evidence="2">The sequence shown here is derived from an EMBL/GenBank/DDBJ whole genome shotgun (WGS) entry which is preliminary data.</text>
</comment>
<proteinExistence type="predicted"/>
<name>A0A1E7ZAQ7_9ALTE</name>
<sequence length="137" mass="15545">MRVIAVCLLLCVCLPVKAIESTVIINNGVEKRQFSRTDIRNIFSARTQYWSDGAKITVYVLDAQTEAHKDFCREMLKMFPYQLERMWNQITYSGQGERPQTVATEAELIEAVKNTPGAIGYAYHTSALENVREVAIP</sequence>
<accession>A0A1E7ZAQ7</accession>
<dbReference type="Gene3D" id="3.40.190.10">
    <property type="entry name" value="Periplasmic binding protein-like II"/>
    <property type="match status" value="1"/>
</dbReference>
<dbReference type="Proteomes" id="UP000175691">
    <property type="component" value="Unassembled WGS sequence"/>
</dbReference>
<reference evidence="2 3" key="1">
    <citation type="submission" date="2016-08" db="EMBL/GenBank/DDBJ databases">
        <authorList>
            <person name="Seilhamer J.J."/>
        </authorList>
    </citation>
    <scope>NUCLEOTIDE SEQUENCE [LARGE SCALE GENOMIC DNA]</scope>
    <source>
        <strain evidence="2 3">KCTC 42603</strain>
    </source>
</reference>
<dbReference type="STRING" id="1656094.BFC18_14890"/>